<evidence type="ECO:0000313" key="5">
    <source>
        <dbReference type="Proteomes" id="UP000183868"/>
    </source>
</evidence>
<dbReference type="RefSeq" id="WP_006931024.1">
    <property type="nucleotide sequence ID" value="NZ_CM001402.1"/>
</dbReference>
<dbReference type="STRING" id="880073.Cabys_2765"/>
<dbReference type="InterPro" id="IPR015943">
    <property type="entry name" value="WD40/YVTN_repeat-like_dom_sf"/>
</dbReference>
<dbReference type="SUPFAM" id="SSF63829">
    <property type="entry name" value="Calcium-dependent phosphotriesterase"/>
    <property type="match status" value="1"/>
</dbReference>
<evidence type="ECO:0000313" key="2">
    <source>
        <dbReference type="EMBL" id="APF19513.1"/>
    </source>
</evidence>
<accession>H1XQ92</accession>
<dbReference type="Proteomes" id="UP000183868">
    <property type="component" value="Chromosome"/>
</dbReference>
<keyword evidence="4" id="KW-1185">Reference proteome</keyword>
<dbReference type="PaxDb" id="880073-Calab_3801"/>
<dbReference type="OrthoDB" id="1466109at2"/>
<dbReference type="InParanoid" id="H1XQ92"/>
<dbReference type="Gene3D" id="2.60.40.4070">
    <property type="match status" value="1"/>
</dbReference>
<evidence type="ECO:0000313" key="4">
    <source>
        <dbReference type="Proteomes" id="UP000004671"/>
    </source>
</evidence>
<reference evidence="2 5" key="2">
    <citation type="submission" date="2016-11" db="EMBL/GenBank/DDBJ databases">
        <title>Genomic analysis of Caldithrix abyssi and proposal of a novel bacterial phylum Caldithrichaeota.</title>
        <authorList>
            <person name="Kublanov I."/>
            <person name="Sigalova O."/>
            <person name="Gavrilov S."/>
            <person name="Lebedinsky A."/>
            <person name="Ivanova N."/>
            <person name="Daum C."/>
            <person name="Reddy T."/>
            <person name="Klenk H.P."/>
            <person name="Goker M."/>
            <person name="Reva O."/>
            <person name="Miroshnichenko M."/>
            <person name="Kyprides N."/>
            <person name="Woyke T."/>
            <person name="Gelfand M."/>
        </authorList>
    </citation>
    <scope>NUCLEOTIDE SEQUENCE [LARGE SCALE GENOMIC DNA]</scope>
    <source>
        <strain evidence="2 5">LF13</strain>
    </source>
</reference>
<dbReference type="HOGENOM" id="CLU_582371_0_0_0"/>
<proteinExistence type="predicted"/>
<dbReference type="Gene3D" id="2.130.10.10">
    <property type="entry name" value="YVTN repeat-like/Quinoprotein amine dehydrogenase"/>
    <property type="match status" value="1"/>
</dbReference>
<gene>
    <name evidence="2" type="ORF">Cabys_2765</name>
    <name evidence="3" type="ORF">Calab_3801</name>
</gene>
<dbReference type="Pfam" id="PF18962">
    <property type="entry name" value="Por_Secre_tail"/>
    <property type="match status" value="1"/>
</dbReference>
<feature type="domain" description="Secretion system C-terminal sorting" evidence="1">
    <location>
        <begin position="373"/>
        <end position="448"/>
    </location>
</feature>
<dbReference type="KEGG" id="caby:Cabys_2765"/>
<sequence precursor="true">MSRKLLIVVVALTLMLSFGFAQEYQWVFKNVLVDYNLPQSNGYGIHGVVVDPDGNIWVGLHGIMTDTLFTGTDTIPLNPIYVYSPDGNQVSFSPIKFITVNGDVDTLNSDLKCKGLHLDNNGNILYSAGAYALYRINYKTGEGMNKFLAPISSSITEAACDKNGYIYFGYVLGGDKPVHILDPDFNYLGDAIDTLGYINRTMEVSADGKDLYTGSTWLGFGIVKYHSDLPGVLKFEPVDTIGNWDSVYVPETDTTYYDVKLWASSLDWGPDSLLWAGNLRDDWSSGGAGTGSKWYAFDVNTGDIVYTVGNPYPTPANEGGIYSPRGAAWSPDGKTMYLADYDYNCVTVWEKQPTAIKEGGQIVARVFNLYANYPNPFNPTTTIPFELKKRAHVELKVFDVQGREIATLVNQTMDMGVHKFEYNASNLSSGIYFYQLRVDGMTLTRQMILVK</sequence>
<protein>
    <submittedName>
        <fullName evidence="2">Por secretion system C-terminal sorting domain-containing protein</fullName>
    </submittedName>
</protein>
<dbReference type="Proteomes" id="UP000004671">
    <property type="component" value="Chromosome"/>
</dbReference>
<dbReference type="EMBL" id="CP018099">
    <property type="protein sequence ID" value="APF19513.1"/>
    <property type="molecule type" value="Genomic_DNA"/>
</dbReference>
<dbReference type="eggNOG" id="COG3391">
    <property type="taxonomic scope" value="Bacteria"/>
</dbReference>
<dbReference type="NCBIfam" id="TIGR04183">
    <property type="entry name" value="Por_Secre_tail"/>
    <property type="match status" value="1"/>
</dbReference>
<dbReference type="EMBL" id="CM001402">
    <property type="protein sequence ID" value="EHO43397.1"/>
    <property type="molecule type" value="Genomic_DNA"/>
</dbReference>
<organism evidence="3 4">
    <name type="scientific">Caldithrix abyssi DSM 13497</name>
    <dbReference type="NCBI Taxonomy" id="880073"/>
    <lineage>
        <taxon>Bacteria</taxon>
        <taxon>Pseudomonadati</taxon>
        <taxon>Calditrichota</taxon>
        <taxon>Calditrichia</taxon>
        <taxon>Calditrichales</taxon>
        <taxon>Calditrichaceae</taxon>
        <taxon>Caldithrix</taxon>
    </lineage>
</organism>
<name>H1XQ92_CALAY</name>
<dbReference type="AlphaFoldDB" id="H1XQ92"/>
<evidence type="ECO:0000313" key="3">
    <source>
        <dbReference type="EMBL" id="EHO43397.1"/>
    </source>
</evidence>
<evidence type="ECO:0000259" key="1">
    <source>
        <dbReference type="Pfam" id="PF18962"/>
    </source>
</evidence>
<dbReference type="InterPro" id="IPR026444">
    <property type="entry name" value="Secre_tail"/>
</dbReference>
<reference evidence="3 4" key="1">
    <citation type="submission" date="2011-09" db="EMBL/GenBank/DDBJ databases">
        <title>The permanent draft genome of Caldithrix abyssi DSM 13497.</title>
        <authorList>
            <consortium name="US DOE Joint Genome Institute (JGI-PGF)"/>
            <person name="Lucas S."/>
            <person name="Han J."/>
            <person name="Lapidus A."/>
            <person name="Bruce D."/>
            <person name="Goodwin L."/>
            <person name="Pitluck S."/>
            <person name="Peters L."/>
            <person name="Kyrpides N."/>
            <person name="Mavromatis K."/>
            <person name="Ivanova N."/>
            <person name="Mikhailova N."/>
            <person name="Chertkov O."/>
            <person name="Detter J.C."/>
            <person name="Tapia R."/>
            <person name="Han C."/>
            <person name="Land M."/>
            <person name="Hauser L."/>
            <person name="Markowitz V."/>
            <person name="Cheng J.-F."/>
            <person name="Hugenholtz P."/>
            <person name="Woyke T."/>
            <person name="Wu D."/>
            <person name="Spring S."/>
            <person name="Brambilla E."/>
            <person name="Klenk H.-P."/>
            <person name="Eisen J.A."/>
        </authorList>
    </citation>
    <scope>NUCLEOTIDE SEQUENCE [LARGE SCALE GENOMIC DNA]</scope>
    <source>
        <strain evidence="3 4">DSM 13497</strain>
    </source>
</reference>